<dbReference type="Gene3D" id="2.160.20.70">
    <property type="match status" value="1"/>
</dbReference>
<dbReference type="EMBL" id="VKGC01000003">
    <property type="protein sequence ID" value="TSA86346.1"/>
    <property type="molecule type" value="Genomic_DNA"/>
</dbReference>
<evidence type="ECO:0000313" key="3">
    <source>
        <dbReference type="Proteomes" id="UP000319322"/>
    </source>
</evidence>
<gene>
    <name evidence="2" type="ORF">FNE76_02230</name>
</gene>
<keyword evidence="3" id="KW-1185">Reference proteome</keyword>
<dbReference type="Proteomes" id="UP000319322">
    <property type="component" value="Unassembled WGS sequence"/>
</dbReference>
<dbReference type="InterPro" id="IPR036145">
    <property type="entry name" value="MinC_C_sf"/>
</dbReference>
<reference evidence="2" key="1">
    <citation type="submission" date="2019-07" db="EMBL/GenBank/DDBJ databases">
        <title>Helicobacter labacensis sp. nov., Helicobacter mehlei sp. nov. and Helicobacter vulpis sp. nov., isolated from gastric mucosa of red fox (Vulpis vulpis).</title>
        <authorList>
            <person name="Kusar D."/>
            <person name="Gruntar I."/>
            <person name="Pate M."/>
            <person name="Zajc U."/>
            <person name="Ocepek M."/>
        </authorList>
    </citation>
    <scope>NUCLEOTIDE SEQUENCE [LARGE SCALE GENOMIC DNA]</scope>
    <source>
        <strain evidence="2">L8b</strain>
    </source>
</reference>
<reference evidence="2" key="2">
    <citation type="submission" date="2019-07" db="EMBL/GenBank/DDBJ databases">
        <authorList>
            <person name="Papic B."/>
        </authorList>
    </citation>
    <scope>NUCLEOTIDE SEQUENCE [LARGE SCALE GENOMIC DNA]</scope>
    <source>
        <strain evidence="2">L8b</strain>
    </source>
</reference>
<dbReference type="Pfam" id="PF03775">
    <property type="entry name" value="MinC_C"/>
    <property type="match status" value="1"/>
</dbReference>
<organism evidence="2 3">
    <name type="scientific">Helicobacter mehlei</name>
    <dbReference type="NCBI Taxonomy" id="2316080"/>
    <lineage>
        <taxon>Bacteria</taxon>
        <taxon>Pseudomonadati</taxon>
        <taxon>Campylobacterota</taxon>
        <taxon>Epsilonproteobacteria</taxon>
        <taxon>Campylobacterales</taxon>
        <taxon>Helicobacteraceae</taxon>
        <taxon>Helicobacter</taxon>
    </lineage>
</organism>
<evidence type="ECO:0000313" key="2">
    <source>
        <dbReference type="EMBL" id="TSA86346.1"/>
    </source>
</evidence>
<dbReference type="SUPFAM" id="SSF63848">
    <property type="entry name" value="Cell-division inhibitor MinC, C-terminal domain"/>
    <property type="match status" value="1"/>
</dbReference>
<protein>
    <submittedName>
        <fullName evidence="2">Septum formation initiator</fullName>
    </submittedName>
</protein>
<dbReference type="InterPro" id="IPR005526">
    <property type="entry name" value="Septum_form_inhib_MinC_C"/>
</dbReference>
<comment type="caution">
    <text evidence="2">The sequence shown here is derived from an EMBL/GenBank/DDBJ whole genome shotgun (WGS) entry which is preliminary data.</text>
</comment>
<dbReference type="OrthoDB" id="5323841at2"/>
<dbReference type="GO" id="GO:0000902">
    <property type="term" value="P:cell morphogenesis"/>
    <property type="evidence" value="ECO:0007669"/>
    <property type="project" value="InterPro"/>
</dbReference>
<dbReference type="AlphaFoldDB" id="A0A553V1M5"/>
<dbReference type="InterPro" id="IPR016098">
    <property type="entry name" value="CAP/MinC_C"/>
</dbReference>
<name>A0A553V1M5_9HELI</name>
<proteinExistence type="predicted"/>
<feature type="domain" description="Septum formation inhibitor MinC C-terminal" evidence="1">
    <location>
        <begin position="115"/>
        <end position="210"/>
    </location>
</feature>
<accession>A0A553V1M5</accession>
<sequence>MRQNAKSKPVRSDGLLRTRQKQVRCFELGVASSEQYLTFIHKNALLLQDYLLLFRAPIDSEVLGILQHYQLAYSVSAKELKGRPSDQVVVYEALDLAPPPKPPTPTKTMIDRVQIFERNIRSGEEIDSAFSLVFLGNINHGAKIYSDQNISVYGRCEGIIICMGVCMIIRNVHSSHIAFQGEVLDPAKLARINENTKLKLITKNDDMITIKDIL</sequence>
<evidence type="ECO:0000259" key="1">
    <source>
        <dbReference type="Pfam" id="PF03775"/>
    </source>
</evidence>